<reference evidence="4 5" key="1">
    <citation type="journal article" date="2017" name="Plant Biotechnol. J.">
        <title>A comprehensive draft genome sequence for lupin (Lupinus angustifolius), an emerging health food: insights into plant-microbe interactions and legume evolution.</title>
        <authorList>
            <person name="Hane J.K."/>
            <person name="Ming Y."/>
            <person name="Kamphuis L.G."/>
            <person name="Nelson M.N."/>
            <person name="Garg G."/>
            <person name="Atkins C.A."/>
            <person name="Bayer P.E."/>
            <person name="Bravo A."/>
            <person name="Bringans S."/>
            <person name="Cannon S."/>
            <person name="Edwards D."/>
            <person name="Foley R."/>
            <person name="Gao L.L."/>
            <person name="Harrison M.J."/>
            <person name="Huang W."/>
            <person name="Hurgobin B."/>
            <person name="Li S."/>
            <person name="Liu C.W."/>
            <person name="McGrath A."/>
            <person name="Morahan G."/>
            <person name="Murray J."/>
            <person name="Weller J."/>
            <person name="Jian J."/>
            <person name="Singh K.B."/>
        </authorList>
    </citation>
    <scope>NUCLEOTIDE SEQUENCE [LARGE SCALE GENOMIC DNA]</scope>
    <source>
        <strain evidence="5">cv. Tanjil</strain>
        <tissue evidence="4">Whole plant</tissue>
    </source>
</reference>
<dbReference type="InterPro" id="IPR044251">
    <property type="entry name" value="LHP1-like"/>
</dbReference>
<keyword evidence="5" id="KW-1185">Reference proteome</keyword>
<dbReference type="GO" id="GO:0005634">
    <property type="term" value="C:nucleus"/>
    <property type="evidence" value="ECO:0007669"/>
    <property type="project" value="UniProtKB-SubCell"/>
</dbReference>
<feature type="domain" description="Chromo" evidence="3">
    <location>
        <begin position="21"/>
        <end position="80"/>
    </location>
</feature>
<dbReference type="InterPro" id="IPR016197">
    <property type="entry name" value="Chromo-like_dom_sf"/>
</dbReference>
<dbReference type="AlphaFoldDB" id="A0A1J7HLI2"/>
<gene>
    <name evidence="4" type="ORF">TanjilG_11924</name>
</gene>
<dbReference type="InterPro" id="IPR000953">
    <property type="entry name" value="Chromo/chromo_shadow_dom"/>
</dbReference>
<dbReference type="SMART" id="SM00298">
    <property type="entry name" value="CHROMO"/>
    <property type="match status" value="1"/>
</dbReference>
<dbReference type="Pfam" id="PF00385">
    <property type="entry name" value="Chromo"/>
    <property type="match status" value="1"/>
</dbReference>
<dbReference type="PANTHER" id="PTHR47240">
    <property type="entry name" value="CHROMO DOMAIN-CONTAINING PROTEIN LHP1"/>
    <property type="match status" value="1"/>
</dbReference>
<evidence type="ECO:0000313" key="4">
    <source>
        <dbReference type="EMBL" id="OIW07290.1"/>
    </source>
</evidence>
<accession>A0A1J7HLI2</accession>
<dbReference type="Gramene" id="OIW07290">
    <property type="protein sequence ID" value="OIW07290"/>
    <property type="gene ID" value="TanjilG_11924"/>
</dbReference>
<dbReference type="PRINTS" id="PR00504">
    <property type="entry name" value="CHROMODOMAIN"/>
</dbReference>
<name>A0A1J7HLI2_LUPAN</name>
<dbReference type="PROSITE" id="PS00598">
    <property type="entry name" value="CHROMO_1"/>
    <property type="match status" value="1"/>
</dbReference>
<dbReference type="CDD" id="cd00024">
    <property type="entry name" value="CD_CSD"/>
    <property type="match status" value="1"/>
</dbReference>
<keyword evidence="2" id="KW-0539">Nucleus</keyword>
<dbReference type="PROSITE" id="PS50013">
    <property type="entry name" value="CHROMO_2"/>
    <property type="match status" value="1"/>
</dbReference>
<dbReference type="GO" id="GO:0031507">
    <property type="term" value="P:heterochromatin formation"/>
    <property type="evidence" value="ECO:0007669"/>
    <property type="project" value="InterPro"/>
</dbReference>
<organism evidence="4 5">
    <name type="scientific">Lupinus angustifolius</name>
    <name type="common">Narrow-leaved blue lupine</name>
    <dbReference type="NCBI Taxonomy" id="3871"/>
    <lineage>
        <taxon>Eukaryota</taxon>
        <taxon>Viridiplantae</taxon>
        <taxon>Streptophyta</taxon>
        <taxon>Embryophyta</taxon>
        <taxon>Tracheophyta</taxon>
        <taxon>Spermatophyta</taxon>
        <taxon>Magnoliopsida</taxon>
        <taxon>eudicotyledons</taxon>
        <taxon>Gunneridae</taxon>
        <taxon>Pentapetalae</taxon>
        <taxon>rosids</taxon>
        <taxon>fabids</taxon>
        <taxon>Fabales</taxon>
        <taxon>Fabaceae</taxon>
        <taxon>Papilionoideae</taxon>
        <taxon>50 kb inversion clade</taxon>
        <taxon>genistoids sensu lato</taxon>
        <taxon>core genistoids</taxon>
        <taxon>Genisteae</taxon>
        <taxon>Lupinus</taxon>
    </lineage>
</organism>
<dbReference type="InterPro" id="IPR023780">
    <property type="entry name" value="Chromo_domain"/>
</dbReference>
<dbReference type="InterPro" id="IPR017984">
    <property type="entry name" value="Chromo_dom_subgr"/>
</dbReference>
<dbReference type="EMBL" id="CM007368">
    <property type="protein sequence ID" value="OIW07290.1"/>
    <property type="molecule type" value="Genomic_DNA"/>
</dbReference>
<proteinExistence type="predicted"/>
<dbReference type="PANTHER" id="PTHR47240:SF2">
    <property type="entry name" value="CHROMO DOMAIN-CONTAINING PROTEIN LHP1"/>
    <property type="match status" value="1"/>
</dbReference>
<dbReference type="SUPFAM" id="SSF54160">
    <property type="entry name" value="Chromo domain-like"/>
    <property type="match status" value="1"/>
</dbReference>
<dbReference type="Gene3D" id="2.40.50.40">
    <property type="match status" value="1"/>
</dbReference>
<evidence type="ECO:0000256" key="1">
    <source>
        <dbReference type="ARBA" id="ARBA00004123"/>
    </source>
</evidence>
<evidence type="ECO:0000313" key="5">
    <source>
        <dbReference type="Proteomes" id="UP000188354"/>
    </source>
</evidence>
<evidence type="ECO:0000259" key="3">
    <source>
        <dbReference type="PROSITE" id="PS50013"/>
    </source>
</evidence>
<dbReference type="STRING" id="3871.A0A1J7HLI2"/>
<protein>
    <recommendedName>
        <fullName evidence="3">Chromo domain-containing protein</fullName>
    </recommendedName>
</protein>
<dbReference type="Proteomes" id="UP000188354">
    <property type="component" value="Chromosome LG08"/>
</dbReference>
<dbReference type="InterPro" id="IPR023779">
    <property type="entry name" value="Chromodomain_CS"/>
</dbReference>
<evidence type="ECO:0000256" key="2">
    <source>
        <dbReference type="ARBA" id="ARBA00023242"/>
    </source>
</evidence>
<comment type="subcellular location">
    <subcellularLocation>
        <location evidence="1">Nucleus</location>
    </subcellularLocation>
</comment>
<sequence length="163" mass="19066">MKGEEKNKGIENGNASPDGYYEVEAIRRKRIFKGKVQYLVKWEGWPESTNTWEPIKNLKNVQEMIDDFEESHAAYVAAIEKQQRPPKRKPAKVVPLSDDYPVIRILRVTHYSLPDHIHKDILIHFLVLRADGAQITVSNKYLKLNNPRLLIEFYESRLRVNVI</sequence>